<keyword evidence="6 11" id="KW-0067">ATP-binding</keyword>
<dbReference type="Gene3D" id="2.30.30.280">
    <property type="entry name" value="Adenine nucleotide alpha hydrolases-like domains"/>
    <property type="match status" value="1"/>
</dbReference>
<evidence type="ECO:0000256" key="11">
    <source>
        <dbReference type="HAMAP-Rule" id="MF_00144"/>
    </source>
</evidence>
<feature type="domain" description="tRNA-specific 2-thiouridylase MnmA-like central" evidence="13">
    <location>
        <begin position="219"/>
        <end position="282"/>
    </location>
</feature>
<feature type="binding site" evidence="11">
    <location>
        <position position="138"/>
    </location>
    <ligand>
        <name>ATP</name>
        <dbReference type="ChEBI" id="CHEBI:30616"/>
    </ligand>
</feature>
<feature type="disulfide bond" description="Alternate" evidence="11">
    <location>
        <begin position="113"/>
        <end position="210"/>
    </location>
</feature>
<dbReference type="SUPFAM" id="SSF52402">
    <property type="entry name" value="Adenine nucleotide alpha hydrolases-like"/>
    <property type="match status" value="1"/>
</dbReference>
<dbReference type="AlphaFoldDB" id="A0AAP9D7J5"/>
<feature type="binding site" evidence="11">
    <location>
        <begin position="12"/>
        <end position="19"/>
    </location>
    <ligand>
        <name>ATP</name>
        <dbReference type="ChEBI" id="CHEBI:30616"/>
    </ligand>
</feature>
<comment type="caution">
    <text evidence="11">Lacks conserved residue(s) required for the propagation of feature annotation.</text>
</comment>
<dbReference type="InterPro" id="IPR023382">
    <property type="entry name" value="MnmA-like_central_sf"/>
</dbReference>
<evidence type="ECO:0000313" key="17">
    <source>
        <dbReference type="Proteomes" id="UP000253077"/>
    </source>
</evidence>
<dbReference type="FunFam" id="2.30.30.280:FF:000001">
    <property type="entry name" value="tRNA-specific 2-thiouridylase MnmA"/>
    <property type="match status" value="1"/>
</dbReference>
<dbReference type="InterPro" id="IPR004506">
    <property type="entry name" value="MnmA-like"/>
</dbReference>
<evidence type="ECO:0000313" key="14">
    <source>
        <dbReference type="EMBL" id="MCF1349080.1"/>
    </source>
</evidence>
<name>A0AAP9D7J5_UREUR</name>
<dbReference type="Proteomes" id="UP001201240">
    <property type="component" value="Unassembled WGS sequence"/>
</dbReference>
<dbReference type="GeneID" id="93848917"/>
<dbReference type="CDD" id="cd01998">
    <property type="entry name" value="MnmA_TRMU-like"/>
    <property type="match status" value="1"/>
</dbReference>
<dbReference type="Gene3D" id="3.40.50.620">
    <property type="entry name" value="HUPs"/>
    <property type="match status" value="1"/>
</dbReference>
<dbReference type="Proteomes" id="UP000318231">
    <property type="component" value="Chromosome"/>
</dbReference>
<evidence type="ECO:0000256" key="10">
    <source>
        <dbReference type="ARBA" id="ARBA00056575"/>
    </source>
</evidence>
<feature type="region of interest" description="Interaction with target base in tRNA" evidence="11">
    <location>
        <begin position="108"/>
        <end position="110"/>
    </location>
</feature>
<evidence type="ECO:0000256" key="2">
    <source>
        <dbReference type="ARBA" id="ARBA00022555"/>
    </source>
</evidence>
<sequence>MEVNTKKRVVIGLSGGVDSSVSALLLKQQGYEVIGLFMANWDTVANFENNRESDKKHQGCESELDYQDAQAVAQKIGIPLYRVEFIKEYWNNVFEYFLSEYQKNRTPNPDILCNQFIKFDSFLNYAKNELKADYIAMGHYAKVKHTNNLSYLLKATDVNKDQTYFLCNLKQTQLQNALFPIGDLTKQQVRTIAKEYGLVTANKKDSTGICFIGERNFKYFLENYIPNQPGEIVNIVNNQIVGHHMGTMYYTIGQRKGLNLGGMNERMFVCEKDINKKIIYVSPLSLEDQYLISNQALVENMNFIEPYNPQIPISVRFRHRQNLVVVNSFLCIENTNNVLINYEPAKAITPGQYAVFYQNDHCIGGGVIAQTNANHKKINF</sequence>
<dbReference type="GO" id="GO:0002143">
    <property type="term" value="P:tRNA wobble position uridine thiolation"/>
    <property type="evidence" value="ECO:0007669"/>
    <property type="project" value="TreeGrafter"/>
</dbReference>
<dbReference type="EMBL" id="QOKT01000007">
    <property type="protein sequence ID" value="RCJ01062.1"/>
    <property type="molecule type" value="Genomic_DNA"/>
</dbReference>
<keyword evidence="5 11" id="KW-0547">Nucleotide-binding</keyword>
<reference evidence="16 17" key="1">
    <citation type="submission" date="2018-07" db="EMBL/GenBank/DDBJ databases">
        <title>Ureaplasma urealyticum 1000 the multidrug-resistant clinical isolate obtained from scrapings of the urogenital tract of a woman with inflammatory diseases of the reproductive organs.</title>
        <authorList>
            <person name="Kolesnikova E.A."/>
            <person name="Alekseeva A.E."/>
            <person name="Brusnigina N.F."/>
            <person name="Makhova M.A."/>
        </authorList>
    </citation>
    <scope>NUCLEOTIDE SEQUENCE [LARGE SCALE GENOMIC DNA]</scope>
    <source>
        <strain evidence="16 17">1000</strain>
    </source>
</reference>
<evidence type="ECO:0000259" key="12">
    <source>
        <dbReference type="Pfam" id="PF20258"/>
    </source>
</evidence>
<comment type="catalytic activity">
    <reaction evidence="9 11">
        <text>S-sulfanyl-L-cysteinyl-[protein] + uridine(34) in tRNA + AH2 + ATP = 2-thiouridine(34) in tRNA + L-cysteinyl-[protein] + A + AMP + diphosphate + H(+)</text>
        <dbReference type="Rhea" id="RHEA:47032"/>
        <dbReference type="Rhea" id="RHEA-COMP:10131"/>
        <dbReference type="Rhea" id="RHEA-COMP:11726"/>
        <dbReference type="Rhea" id="RHEA-COMP:11727"/>
        <dbReference type="Rhea" id="RHEA-COMP:11728"/>
        <dbReference type="ChEBI" id="CHEBI:13193"/>
        <dbReference type="ChEBI" id="CHEBI:15378"/>
        <dbReference type="ChEBI" id="CHEBI:17499"/>
        <dbReference type="ChEBI" id="CHEBI:29950"/>
        <dbReference type="ChEBI" id="CHEBI:30616"/>
        <dbReference type="ChEBI" id="CHEBI:33019"/>
        <dbReference type="ChEBI" id="CHEBI:61963"/>
        <dbReference type="ChEBI" id="CHEBI:65315"/>
        <dbReference type="ChEBI" id="CHEBI:87170"/>
        <dbReference type="ChEBI" id="CHEBI:456215"/>
        <dbReference type="EC" id="2.8.1.13"/>
    </reaction>
</comment>
<reference evidence="14 19" key="3">
    <citation type="submission" date="2021-10" db="EMBL/GenBank/DDBJ databases">
        <title>Sequencing the mobilome of antimicrobial resistant bacterial isolates spanning a range of GC content: The potential of a sustainable low cost, low infrastructure approach for surveillance with Oxford Nanopore sequencing.</title>
        <authorList>
            <person name="Sands K."/>
        </authorList>
    </citation>
    <scope>NUCLEOTIDE SEQUENCE [LARGE SCALE GENOMIC DNA]</scope>
    <source>
        <strain evidence="14 19">MIN-202</strain>
    </source>
</reference>
<feature type="region of interest" description="Interaction with tRNA" evidence="11">
    <location>
        <begin position="160"/>
        <end position="162"/>
    </location>
</feature>
<feature type="domain" description="tRNA-specific 2-thiouridylase MnmA-like C-terminal" evidence="12">
    <location>
        <begin position="296"/>
        <end position="368"/>
    </location>
</feature>
<evidence type="ECO:0000256" key="1">
    <source>
        <dbReference type="ARBA" id="ARBA00022490"/>
    </source>
</evidence>
<evidence type="ECO:0000313" key="15">
    <source>
        <dbReference type="EMBL" id="QDI64995.1"/>
    </source>
</evidence>
<dbReference type="RefSeq" id="WP_004026155.1">
    <property type="nucleotide sequence ID" value="NZ_CAMXZD010000005.1"/>
</dbReference>
<dbReference type="Gene3D" id="2.40.30.10">
    <property type="entry name" value="Translation factors"/>
    <property type="match status" value="1"/>
</dbReference>
<dbReference type="SMR" id="A0AAP9D7J5"/>
<dbReference type="InterPro" id="IPR046885">
    <property type="entry name" value="MnmA-like_C"/>
</dbReference>
<dbReference type="PANTHER" id="PTHR11933">
    <property type="entry name" value="TRNA 5-METHYLAMINOMETHYL-2-THIOURIDYLATE -METHYLTRANSFERASE"/>
    <property type="match status" value="1"/>
</dbReference>
<keyword evidence="8 11" id="KW-1015">Disulfide bond</keyword>
<evidence type="ECO:0000256" key="5">
    <source>
        <dbReference type="ARBA" id="ARBA00022741"/>
    </source>
</evidence>
<evidence type="ECO:0000256" key="4">
    <source>
        <dbReference type="ARBA" id="ARBA00022694"/>
    </source>
</evidence>
<evidence type="ECO:0000256" key="7">
    <source>
        <dbReference type="ARBA" id="ARBA00022884"/>
    </source>
</evidence>
<dbReference type="HAMAP" id="MF_00144">
    <property type="entry name" value="tRNA_thiouridyl_MnmA"/>
    <property type="match status" value="1"/>
</dbReference>
<reference evidence="15 18" key="2">
    <citation type="submission" date="2019-07" db="EMBL/GenBank/DDBJ databases">
        <title>Comparative genomics of three clinical Ureaplasma species: analysis of their core genomes and virulence factors.</title>
        <authorList>
            <person name="Yang T."/>
            <person name="Zhang Y."/>
            <person name="Li X."/>
            <person name="Kong Y."/>
            <person name="Yu H."/>
            <person name="Ruan Z."/>
            <person name="Xie X."/>
            <person name="Zhang J."/>
        </authorList>
    </citation>
    <scope>NUCLEOTIDE SEQUENCE [LARGE SCALE GENOMIC DNA]</scope>
    <source>
        <strain evidence="15 18">132</strain>
    </source>
</reference>
<dbReference type="InterPro" id="IPR014729">
    <property type="entry name" value="Rossmann-like_a/b/a_fold"/>
</dbReference>
<keyword evidence="4 11" id="KW-0819">tRNA processing</keyword>
<organism evidence="15 18">
    <name type="scientific">Ureaplasma urealyticum</name>
    <name type="common">Ureaplasma urealyticum biotype 2</name>
    <dbReference type="NCBI Taxonomy" id="2130"/>
    <lineage>
        <taxon>Bacteria</taxon>
        <taxon>Bacillati</taxon>
        <taxon>Mycoplasmatota</taxon>
        <taxon>Mycoplasmoidales</taxon>
        <taxon>Mycoplasmoidaceae</taxon>
        <taxon>Ureaplasma</taxon>
    </lineage>
</organism>
<dbReference type="EC" id="2.8.1.13" evidence="11"/>
<evidence type="ECO:0000259" key="13">
    <source>
        <dbReference type="Pfam" id="PF20259"/>
    </source>
</evidence>
<dbReference type="GO" id="GO:0103016">
    <property type="term" value="F:tRNA-uridine 2-sulfurtransferase activity"/>
    <property type="evidence" value="ECO:0007669"/>
    <property type="project" value="UniProtKB-EC"/>
</dbReference>
<comment type="similarity">
    <text evidence="11">Belongs to the MnmA/TRMU family.</text>
</comment>
<feature type="site" description="Interaction with tRNA" evidence="11">
    <location>
        <position position="352"/>
    </location>
</feature>
<evidence type="ECO:0000256" key="6">
    <source>
        <dbReference type="ARBA" id="ARBA00022840"/>
    </source>
</evidence>
<dbReference type="EMBL" id="JAJBIS010000001">
    <property type="protein sequence ID" value="MCF1349080.1"/>
    <property type="molecule type" value="Genomic_DNA"/>
</dbReference>
<protein>
    <recommendedName>
        <fullName evidence="11">tRNA-specific 2-thiouridylase MnmA</fullName>
        <ecNumber evidence="11">2.8.1.13</ecNumber>
    </recommendedName>
</protein>
<evidence type="ECO:0000256" key="9">
    <source>
        <dbReference type="ARBA" id="ARBA00051542"/>
    </source>
</evidence>
<dbReference type="GO" id="GO:0005524">
    <property type="term" value="F:ATP binding"/>
    <property type="evidence" value="ECO:0007669"/>
    <property type="project" value="UniProtKB-KW"/>
</dbReference>
<evidence type="ECO:0000256" key="8">
    <source>
        <dbReference type="ARBA" id="ARBA00023157"/>
    </source>
</evidence>
<keyword evidence="7 11" id="KW-0694">RNA-binding</keyword>
<dbReference type="FunFam" id="3.40.50.620:FF:000004">
    <property type="entry name" value="tRNA-specific 2-thiouridylase MnmA"/>
    <property type="match status" value="1"/>
</dbReference>
<dbReference type="EMBL" id="CP041200">
    <property type="protein sequence ID" value="QDI64995.1"/>
    <property type="molecule type" value="Genomic_DNA"/>
</dbReference>
<dbReference type="PANTHER" id="PTHR11933:SF5">
    <property type="entry name" value="MITOCHONDRIAL TRNA-SPECIFIC 2-THIOURIDYLASE 1"/>
    <property type="match status" value="1"/>
</dbReference>
<dbReference type="GO" id="GO:0000049">
    <property type="term" value="F:tRNA binding"/>
    <property type="evidence" value="ECO:0007669"/>
    <property type="project" value="UniProtKB-KW"/>
</dbReference>
<evidence type="ECO:0000313" key="18">
    <source>
        <dbReference type="Proteomes" id="UP000318231"/>
    </source>
</evidence>
<feature type="binding site" evidence="11">
    <location>
        <position position="38"/>
    </location>
    <ligand>
        <name>ATP</name>
        <dbReference type="ChEBI" id="CHEBI:30616"/>
    </ligand>
</feature>
<comment type="subcellular location">
    <subcellularLocation>
        <location evidence="11">Cytoplasm</location>
    </subcellularLocation>
</comment>
<dbReference type="InterPro" id="IPR046884">
    <property type="entry name" value="MnmA-like_central"/>
</dbReference>
<evidence type="ECO:0000313" key="16">
    <source>
        <dbReference type="EMBL" id="RCJ01062.1"/>
    </source>
</evidence>
<dbReference type="Pfam" id="PF03054">
    <property type="entry name" value="tRNA_Me_trans"/>
    <property type="match status" value="1"/>
</dbReference>
<dbReference type="NCBIfam" id="NF001138">
    <property type="entry name" value="PRK00143.1"/>
    <property type="match status" value="1"/>
</dbReference>
<keyword evidence="2 11" id="KW-0820">tRNA-binding</keyword>
<dbReference type="Pfam" id="PF20258">
    <property type="entry name" value="tRNA_Me_trans_C"/>
    <property type="match status" value="1"/>
</dbReference>
<feature type="active site" description="Cysteine persulfide intermediate" evidence="11">
    <location>
        <position position="210"/>
    </location>
</feature>
<comment type="function">
    <text evidence="10 11">Catalyzes the 2-thiolation of uridine at the wobble position (U34) of tRNA, leading to the formation of s(2)U34.</text>
</comment>
<feature type="site" description="Interaction with tRNA" evidence="11">
    <location>
        <position position="139"/>
    </location>
</feature>
<dbReference type="GO" id="GO:0005737">
    <property type="term" value="C:cytoplasm"/>
    <property type="evidence" value="ECO:0007669"/>
    <property type="project" value="UniProtKB-SubCell"/>
</dbReference>
<dbReference type="Pfam" id="PF20259">
    <property type="entry name" value="tRNA_Me_trans_M"/>
    <property type="match status" value="1"/>
</dbReference>
<evidence type="ECO:0000313" key="19">
    <source>
        <dbReference type="Proteomes" id="UP001201240"/>
    </source>
</evidence>
<gene>
    <name evidence="11 15" type="primary">mnmA</name>
    <name evidence="16" type="ORF">DSQ42_02195</name>
    <name evidence="15" type="ORF">FJM05_02200</name>
    <name evidence="14" type="ORF">LH652_02085</name>
</gene>
<dbReference type="NCBIfam" id="TIGR00420">
    <property type="entry name" value="trmU"/>
    <property type="match status" value="1"/>
</dbReference>
<evidence type="ECO:0000256" key="3">
    <source>
        <dbReference type="ARBA" id="ARBA00022679"/>
    </source>
</evidence>
<keyword evidence="1 11" id="KW-0963">Cytoplasm</keyword>
<keyword evidence="3 11" id="KW-0808">Transferase</keyword>
<feature type="active site" description="Nucleophile" evidence="11">
    <location>
        <position position="113"/>
    </location>
</feature>
<proteinExistence type="inferred from homology"/>
<dbReference type="Proteomes" id="UP000253077">
    <property type="component" value="Unassembled WGS sequence"/>
</dbReference>
<accession>A0AAP9D7J5</accession>